<comment type="caution">
    <text evidence="3">The sequence shown here is derived from an EMBL/GenBank/DDBJ whole genome shotgun (WGS) entry which is preliminary data.</text>
</comment>
<dbReference type="Pfam" id="PF20431">
    <property type="entry name" value="E_motif"/>
    <property type="match status" value="1"/>
</dbReference>
<protein>
    <recommendedName>
        <fullName evidence="5">Pentatricopeptide repeat-containing protein</fullName>
    </recommendedName>
</protein>
<dbReference type="GO" id="GO:0009451">
    <property type="term" value="P:RNA modification"/>
    <property type="evidence" value="ECO:0007669"/>
    <property type="project" value="InterPro"/>
</dbReference>
<name>A0A9D4V736_ADICA</name>
<dbReference type="InterPro" id="IPR046960">
    <property type="entry name" value="PPR_At4g14850-like_plant"/>
</dbReference>
<feature type="repeat" description="PPR" evidence="2">
    <location>
        <begin position="17"/>
        <end position="51"/>
    </location>
</feature>
<feature type="repeat" description="PPR" evidence="2">
    <location>
        <begin position="219"/>
        <end position="253"/>
    </location>
</feature>
<dbReference type="NCBIfam" id="TIGR00756">
    <property type="entry name" value="PPR"/>
    <property type="match status" value="3"/>
</dbReference>
<dbReference type="AlphaFoldDB" id="A0A9D4V736"/>
<evidence type="ECO:0000313" key="4">
    <source>
        <dbReference type="Proteomes" id="UP000886520"/>
    </source>
</evidence>
<dbReference type="InterPro" id="IPR046848">
    <property type="entry name" value="E_motif"/>
</dbReference>
<evidence type="ECO:0000256" key="1">
    <source>
        <dbReference type="ARBA" id="ARBA00022737"/>
    </source>
</evidence>
<dbReference type="Pfam" id="PF13041">
    <property type="entry name" value="PPR_2"/>
    <property type="match status" value="2"/>
</dbReference>
<accession>A0A9D4V736</accession>
<dbReference type="Pfam" id="PF13812">
    <property type="entry name" value="PPR_3"/>
    <property type="match status" value="1"/>
</dbReference>
<keyword evidence="1" id="KW-0677">Repeat</keyword>
<dbReference type="InterPro" id="IPR011990">
    <property type="entry name" value="TPR-like_helical_dom_sf"/>
</dbReference>
<dbReference type="Pfam" id="PF01535">
    <property type="entry name" value="PPR"/>
    <property type="match status" value="1"/>
</dbReference>
<evidence type="ECO:0008006" key="5">
    <source>
        <dbReference type="Google" id="ProtNLM"/>
    </source>
</evidence>
<keyword evidence="4" id="KW-1185">Reference proteome</keyword>
<dbReference type="PANTHER" id="PTHR47926">
    <property type="entry name" value="PENTATRICOPEPTIDE REPEAT-CONTAINING PROTEIN"/>
    <property type="match status" value="1"/>
</dbReference>
<feature type="repeat" description="PPR" evidence="2">
    <location>
        <begin position="118"/>
        <end position="152"/>
    </location>
</feature>
<sequence length="589" mass="65123">MRTIAVRTCVRRASDPEVLTWNLIMGASVQSGQSHEALQMFNDMQNQGFLPDRVTLVTIISACAKCPSLRHGKCIHAIFPFTLYYPDVTIGTALLSMYGKCGSIQHTLHAFDLMPIKNAVTYNAVISSCVHVGDIKQACRFLHLMQSEDLPPSRINFLTILKECSGKLDLKEGRWLHDWIVRHGLFSDLALATLLVIMYGECNCLEDAKRIFDMLPTRDVVLWSSMMVLVSRLKSGAQAQQMFEQMKQECVMPDIVMYTSVIDASAVEGTIYEGRRVHACILQMGSSLNVVASTSMINMYGKCGDIHSAVDVFDAITQPNVVSWNSMLGMYAHVGDFRNSLQLFNNMQQEGAMPNHVTFTIILDSCANITALKEGKQLHVVLINYGLDGRLDDAEELINRAPHVPTAVTWTALLGSCRNEVDVERGERAAISMLKTDPEESASYTSLSNVYFAAGRNEDGARLMQQMKEVVTIQSLQKTRKLAGSILIFPCVYYSDHFCIQLFLTTSNLKHSNRQAEICVSLKKAIYQQGCVNGVRGMQGALKAGSKSEGMHWNFKSVIHTEAMQGGGAACASAGVAVFNRFPALDLLT</sequence>
<organism evidence="3 4">
    <name type="scientific">Adiantum capillus-veneris</name>
    <name type="common">Maidenhair fern</name>
    <dbReference type="NCBI Taxonomy" id="13818"/>
    <lineage>
        <taxon>Eukaryota</taxon>
        <taxon>Viridiplantae</taxon>
        <taxon>Streptophyta</taxon>
        <taxon>Embryophyta</taxon>
        <taxon>Tracheophyta</taxon>
        <taxon>Polypodiopsida</taxon>
        <taxon>Polypodiidae</taxon>
        <taxon>Polypodiales</taxon>
        <taxon>Pteridineae</taxon>
        <taxon>Pteridaceae</taxon>
        <taxon>Vittarioideae</taxon>
        <taxon>Adiantum</taxon>
    </lineage>
</organism>
<dbReference type="EMBL" id="JABFUD020000004">
    <property type="protein sequence ID" value="KAI5080749.1"/>
    <property type="molecule type" value="Genomic_DNA"/>
</dbReference>
<evidence type="ECO:0000256" key="2">
    <source>
        <dbReference type="PROSITE-ProRule" id="PRU00708"/>
    </source>
</evidence>
<dbReference type="PANTHER" id="PTHR47926:SF533">
    <property type="entry name" value="DYW DOMAIN-CONTAINING PROTEIN"/>
    <property type="match status" value="1"/>
</dbReference>
<dbReference type="FunFam" id="1.25.40.10:FF:000031">
    <property type="entry name" value="Pentatricopeptide repeat-containing protein mitochondrial"/>
    <property type="match status" value="1"/>
</dbReference>
<reference evidence="3" key="1">
    <citation type="submission" date="2021-01" db="EMBL/GenBank/DDBJ databases">
        <title>Adiantum capillus-veneris genome.</title>
        <authorList>
            <person name="Fang Y."/>
            <person name="Liao Q."/>
        </authorList>
    </citation>
    <scope>NUCLEOTIDE SEQUENCE</scope>
    <source>
        <strain evidence="3">H3</strain>
        <tissue evidence="3">Leaf</tissue>
    </source>
</reference>
<evidence type="ECO:0000313" key="3">
    <source>
        <dbReference type="EMBL" id="KAI5080749.1"/>
    </source>
</evidence>
<proteinExistence type="predicted"/>
<dbReference type="Proteomes" id="UP000886520">
    <property type="component" value="Chromosome 4"/>
</dbReference>
<dbReference type="OrthoDB" id="185373at2759"/>
<feature type="repeat" description="PPR" evidence="2">
    <location>
        <begin position="320"/>
        <end position="354"/>
    </location>
</feature>
<dbReference type="InterPro" id="IPR002885">
    <property type="entry name" value="PPR_rpt"/>
</dbReference>
<dbReference type="PROSITE" id="PS51375">
    <property type="entry name" value="PPR"/>
    <property type="match status" value="4"/>
</dbReference>
<dbReference type="GO" id="GO:0003723">
    <property type="term" value="F:RNA binding"/>
    <property type="evidence" value="ECO:0007669"/>
    <property type="project" value="InterPro"/>
</dbReference>
<dbReference type="Gene3D" id="1.25.40.10">
    <property type="entry name" value="Tetratricopeptide repeat domain"/>
    <property type="match status" value="4"/>
</dbReference>
<gene>
    <name evidence="3" type="ORF">GOP47_0003932</name>
</gene>